<reference evidence="6 7" key="1">
    <citation type="submission" date="2019-01" db="EMBL/GenBank/DDBJ databases">
        <title>Oerskovia turbata Genome sequencing and assembly.</title>
        <authorList>
            <person name="Dou T."/>
        </authorList>
    </citation>
    <scope>NUCLEOTIDE SEQUENCE [LARGE SCALE GENOMIC DNA]</scope>
    <source>
        <strain evidence="5 6">JCM12123</strain>
        <strain evidence="4 7">JCM3160</strain>
    </source>
</reference>
<dbReference type="GO" id="GO:0009103">
    <property type="term" value="P:lipopolysaccharide biosynthetic process"/>
    <property type="evidence" value="ECO:0007669"/>
    <property type="project" value="TreeGrafter"/>
</dbReference>
<feature type="transmembrane region" description="Helical" evidence="2">
    <location>
        <begin position="181"/>
        <end position="200"/>
    </location>
</feature>
<organism evidence="5 6">
    <name type="scientific">Oerskovia turbata</name>
    <dbReference type="NCBI Taxonomy" id="1713"/>
    <lineage>
        <taxon>Bacteria</taxon>
        <taxon>Bacillati</taxon>
        <taxon>Actinomycetota</taxon>
        <taxon>Actinomycetes</taxon>
        <taxon>Micrococcales</taxon>
        <taxon>Cellulomonadaceae</taxon>
        <taxon>Oerskovia</taxon>
    </lineage>
</organism>
<evidence type="ECO:0000313" key="5">
    <source>
        <dbReference type="EMBL" id="RXR34560.1"/>
    </source>
</evidence>
<gene>
    <name evidence="4" type="ORF">EQW73_04900</name>
    <name evidence="5" type="ORF">EQW78_08395</name>
</gene>
<dbReference type="EMBL" id="SDJR01000003">
    <property type="protein sequence ID" value="RXR26827.1"/>
    <property type="molecule type" value="Genomic_DNA"/>
</dbReference>
<evidence type="ECO:0000313" key="4">
    <source>
        <dbReference type="EMBL" id="RXR26827.1"/>
    </source>
</evidence>
<dbReference type="STRING" id="1713.GCA_000718325_00602"/>
<evidence type="ECO:0000259" key="3">
    <source>
        <dbReference type="Pfam" id="PF01757"/>
    </source>
</evidence>
<evidence type="ECO:0000313" key="6">
    <source>
        <dbReference type="Proteomes" id="UP000289805"/>
    </source>
</evidence>
<feature type="region of interest" description="Disordered" evidence="1">
    <location>
        <begin position="361"/>
        <end position="411"/>
    </location>
</feature>
<feature type="transmembrane region" description="Helical" evidence="2">
    <location>
        <begin position="144"/>
        <end position="169"/>
    </location>
</feature>
<feature type="compositionally biased region" description="Low complexity" evidence="1">
    <location>
        <begin position="361"/>
        <end position="403"/>
    </location>
</feature>
<feature type="region of interest" description="Disordered" evidence="1">
    <location>
        <begin position="1"/>
        <end position="28"/>
    </location>
</feature>
<feature type="compositionally biased region" description="Polar residues" evidence="1">
    <location>
        <begin position="13"/>
        <end position="23"/>
    </location>
</feature>
<dbReference type="Proteomes" id="UP000289805">
    <property type="component" value="Unassembled WGS sequence"/>
</dbReference>
<dbReference type="Pfam" id="PF01757">
    <property type="entry name" value="Acyl_transf_3"/>
    <property type="match status" value="1"/>
</dbReference>
<feature type="transmembrane region" description="Helical" evidence="2">
    <location>
        <begin position="234"/>
        <end position="252"/>
    </location>
</feature>
<dbReference type="AlphaFoldDB" id="A0A4Q1KXW1"/>
<proteinExistence type="predicted"/>
<evidence type="ECO:0000256" key="1">
    <source>
        <dbReference type="SAM" id="MobiDB-lite"/>
    </source>
</evidence>
<name>A0A4Q1KXW1_9CELL</name>
<dbReference type="InterPro" id="IPR050879">
    <property type="entry name" value="Acyltransferase_3"/>
</dbReference>
<feature type="transmembrane region" description="Helical" evidence="2">
    <location>
        <begin position="258"/>
        <end position="275"/>
    </location>
</feature>
<dbReference type="Proteomes" id="UP000290517">
    <property type="component" value="Unassembled WGS sequence"/>
</dbReference>
<keyword evidence="2" id="KW-0472">Membrane</keyword>
<evidence type="ECO:0000256" key="2">
    <source>
        <dbReference type="SAM" id="Phobius"/>
    </source>
</evidence>
<keyword evidence="2" id="KW-0812">Transmembrane</keyword>
<feature type="domain" description="Acyltransferase 3" evidence="3">
    <location>
        <begin position="33"/>
        <end position="339"/>
    </location>
</feature>
<dbReference type="GO" id="GO:0016020">
    <property type="term" value="C:membrane"/>
    <property type="evidence" value="ECO:0007669"/>
    <property type="project" value="TreeGrafter"/>
</dbReference>
<feature type="transmembrane region" description="Helical" evidence="2">
    <location>
        <begin position="105"/>
        <end position="124"/>
    </location>
</feature>
<keyword evidence="5" id="KW-0808">Transferase</keyword>
<feature type="transmembrane region" description="Helical" evidence="2">
    <location>
        <begin position="36"/>
        <end position="55"/>
    </location>
</feature>
<feature type="transmembrane region" description="Helical" evidence="2">
    <location>
        <begin position="206"/>
        <end position="227"/>
    </location>
</feature>
<keyword evidence="5" id="KW-0012">Acyltransferase</keyword>
<feature type="transmembrane region" description="Helical" evidence="2">
    <location>
        <begin position="318"/>
        <end position="339"/>
    </location>
</feature>
<dbReference type="EMBL" id="SDJQ01000010">
    <property type="protein sequence ID" value="RXR34560.1"/>
    <property type="molecule type" value="Genomic_DNA"/>
</dbReference>
<dbReference type="OrthoDB" id="9796461at2"/>
<evidence type="ECO:0000313" key="7">
    <source>
        <dbReference type="Proteomes" id="UP000290517"/>
    </source>
</evidence>
<dbReference type="PANTHER" id="PTHR23028">
    <property type="entry name" value="ACETYLTRANSFERASE"/>
    <property type="match status" value="1"/>
</dbReference>
<dbReference type="GO" id="GO:0016747">
    <property type="term" value="F:acyltransferase activity, transferring groups other than amino-acyl groups"/>
    <property type="evidence" value="ECO:0007669"/>
    <property type="project" value="InterPro"/>
</dbReference>
<dbReference type="PANTHER" id="PTHR23028:SF53">
    <property type="entry name" value="ACYL_TRANSF_3 DOMAIN-CONTAINING PROTEIN"/>
    <property type="match status" value="1"/>
</dbReference>
<feature type="transmembrane region" description="Helical" evidence="2">
    <location>
        <begin position="287"/>
        <end position="306"/>
    </location>
</feature>
<protein>
    <submittedName>
        <fullName evidence="5">Acyltransferase</fullName>
    </submittedName>
</protein>
<comment type="caution">
    <text evidence="5">The sequence shown here is derived from an EMBL/GenBank/DDBJ whole genome shotgun (WGS) entry which is preliminary data.</text>
</comment>
<dbReference type="InterPro" id="IPR002656">
    <property type="entry name" value="Acyl_transf_3_dom"/>
</dbReference>
<feature type="transmembrane region" description="Helical" evidence="2">
    <location>
        <begin position="61"/>
        <end position="84"/>
    </location>
</feature>
<keyword evidence="7" id="KW-1185">Reference proteome</keyword>
<keyword evidence="2" id="KW-1133">Transmembrane helix</keyword>
<sequence>MQERPLDGAAHQRQGTSMTTPAETGTAPRQLPSLTAVRAVAAAAVLVFHLDYWQVLDIPGAYYGSAGVALFFVLSGFILTWTANPALPRRSFYLRRVARIYPDHLVTLVAALVIALVVGSPPVTGRIVGANVLLLQAWSLDPTVVYGLNGVAWSLSCELAFYLAFPFLLPLLRRWSPRTRLVVALAALAVPLVATVMAPATYQVLYHFPLARFPEFVLGVVAGLAFVEGRRSRIPWAAVLGILAVALVAAELTHATEAVARVALVLPFALFLMLCAERDLRSRRSVLTHRVLVVAGSASYAFYLVHELVIRRVLDTPLTGVLAAAVITVAAAVLAYALYRFVEEPARHLIVNRWGRRASAGAAQSSPGPTAPLADAGTSPTADPAADPARAPTAAATETATASPSPPSPPR</sequence>
<accession>A0A4Q1KXW1</accession>